<protein>
    <submittedName>
        <fullName evidence="1">Uncharacterized protein</fullName>
    </submittedName>
</protein>
<proteinExistence type="predicted"/>
<comment type="caution">
    <text evidence="1">The sequence shown here is derived from an EMBL/GenBank/DDBJ whole genome shotgun (WGS) entry which is preliminary data.</text>
</comment>
<dbReference type="EMBL" id="JARBHB010000015">
    <property type="protein sequence ID" value="KAJ8867203.1"/>
    <property type="molecule type" value="Genomic_DNA"/>
</dbReference>
<keyword evidence="2" id="KW-1185">Reference proteome</keyword>
<organism evidence="1 2">
    <name type="scientific">Dryococelus australis</name>
    <dbReference type="NCBI Taxonomy" id="614101"/>
    <lineage>
        <taxon>Eukaryota</taxon>
        <taxon>Metazoa</taxon>
        <taxon>Ecdysozoa</taxon>
        <taxon>Arthropoda</taxon>
        <taxon>Hexapoda</taxon>
        <taxon>Insecta</taxon>
        <taxon>Pterygota</taxon>
        <taxon>Neoptera</taxon>
        <taxon>Polyneoptera</taxon>
        <taxon>Phasmatodea</taxon>
        <taxon>Verophasmatodea</taxon>
        <taxon>Anareolatae</taxon>
        <taxon>Phasmatidae</taxon>
        <taxon>Eurycanthinae</taxon>
        <taxon>Dryococelus</taxon>
    </lineage>
</organism>
<reference evidence="1 2" key="1">
    <citation type="submission" date="2023-02" db="EMBL/GenBank/DDBJ databases">
        <title>LHISI_Scaffold_Assembly.</title>
        <authorList>
            <person name="Stuart O.P."/>
            <person name="Cleave R."/>
            <person name="Magrath M.J.L."/>
            <person name="Mikheyev A.S."/>
        </authorList>
    </citation>
    <scope>NUCLEOTIDE SEQUENCE [LARGE SCALE GENOMIC DNA]</scope>
    <source>
        <strain evidence="1">Daus_M_001</strain>
        <tissue evidence="1">Leg muscle</tissue>
    </source>
</reference>
<gene>
    <name evidence="1" type="ORF">PR048_030998</name>
</gene>
<accession>A0ABQ9G422</accession>
<evidence type="ECO:0000313" key="2">
    <source>
        <dbReference type="Proteomes" id="UP001159363"/>
    </source>
</evidence>
<sequence length="281" mass="32230">MSLQKKPTEKHRLFYAVRNLSLKENIIDEAEKRKDQWADEVKLRLGNVSDLVSADAIYHQDCFTKFCSHSAPTGKGRGRPEVDYVVEAMEEIDSFVVNNDECQHLLSELMTKVTGTIPDERTAKTKLKQKYEEYITITNNTKMVPTVCFLDTGKKILSNTRYENRNNDEQEERLGIVQTAAAIIREDIQSELYDTTCYPPRDNFLKDAYSCIPETLHGFLDHVILKEKETKVNEKKKRKSVSKAHAIVSAIRPLSFISPLLNSLSLLLFRKFGSRNLVNLI</sequence>
<dbReference type="Proteomes" id="UP001159363">
    <property type="component" value="Chromosome 14"/>
</dbReference>
<evidence type="ECO:0000313" key="1">
    <source>
        <dbReference type="EMBL" id="KAJ8867203.1"/>
    </source>
</evidence>
<name>A0ABQ9G422_9NEOP</name>